<protein>
    <submittedName>
        <fullName evidence="1">Uncharacterized protein</fullName>
    </submittedName>
</protein>
<sequence>MLVLVVFLTNFNLLNLFLNDILSSQLKALNYILSQFA</sequence>
<proteinExistence type="predicted"/>
<dbReference type="PATRIC" id="fig|315405.12.peg.1939"/>
<dbReference type="EMBL" id="LQXV01000310">
    <property type="protein sequence ID" value="KXU05644.1"/>
    <property type="molecule type" value="Genomic_DNA"/>
</dbReference>
<comment type="caution">
    <text evidence="1">The sequence shown here is derived from an EMBL/GenBank/DDBJ whole genome shotgun (WGS) entry which is preliminary data.</text>
</comment>
<name>A0A139QT31_9STRE</name>
<dbReference type="AlphaFoldDB" id="A0A139QT31"/>
<evidence type="ECO:0000313" key="1">
    <source>
        <dbReference type="EMBL" id="KXU05644.1"/>
    </source>
</evidence>
<evidence type="ECO:0000313" key="2">
    <source>
        <dbReference type="Proteomes" id="UP000071927"/>
    </source>
</evidence>
<dbReference type="Proteomes" id="UP000071927">
    <property type="component" value="Unassembled WGS sequence"/>
</dbReference>
<gene>
    <name evidence="1" type="ORF">SGADD03_01638</name>
</gene>
<reference evidence="1 2" key="1">
    <citation type="submission" date="2016-01" db="EMBL/GenBank/DDBJ databases">
        <title>Highly variable Streptococcus oralis are common among viridans streptococci isolated from primates.</title>
        <authorList>
            <person name="Denapaite D."/>
            <person name="Rieger M."/>
            <person name="Koendgen S."/>
            <person name="Brueckner R."/>
            <person name="Ochigava I."/>
            <person name="Kappeler P."/>
            <person name="Maetz-Rensing K."/>
            <person name="Leendertz F."/>
            <person name="Hakenbeck R."/>
        </authorList>
    </citation>
    <scope>NUCLEOTIDE SEQUENCE [LARGE SCALE GENOMIC DNA]</scope>
    <source>
        <strain evidence="1 2">DD03</strain>
    </source>
</reference>
<organism evidence="1 2">
    <name type="scientific">Streptococcus gallolyticus</name>
    <dbReference type="NCBI Taxonomy" id="315405"/>
    <lineage>
        <taxon>Bacteria</taxon>
        <taxon>Bacillati</taxon>
        <taxon>Bacillota</taxon>
        <taxon>Bacilli</taxon>
        <taxon>Lactobacillales</taxon>
        <taxon>Streptococcaceae</taxon>
        <taxon>Streptococcus</taxon>
    </lineage>
</organism>
<accession>A0A139QT31</accession>